<dbReference type="Proteomes" id="UP001148737">
    <property type="component" value="Unassembled WGS sequence"/>
</dbReference>
<reference evidence="1" key="1">
    <citation type="submission" date="2022-07" db="EMBL/GenBank/DDBJ databases">
        <title>Genome Sequence of Lecanicillium saksenae.</title>
        <authorList>
            <person name="Buettner E."/>
        </authorList>
    </citation>
    <scope>NUCLEOTIDE SEQUENCE</scope>
    <source>
        <strain evidence="1">VT-O1</strain>
    </source>
</reference>
<proteinExistence type="predicted"/>
<organism evidence="1 2">
    <name type="scientific">Lecanicillium saksenae</name>
    <dbReference type="NCBI Taxonomy" id="468837"/>
    <lineage>
        <taxon>Eukaryota</taxon>
        <taxon>Fungi</taxon>
        <taxon>Dikarya</taxon>
        <taxon>Ascomycota</taxon>
        <taxon>Pezizomycotina</taxon>
        <taxon>Sordariomycetes</taxon>
        <taxon>Hypocreomycetidae</taxon>
        <taxon>Hypocreales</taxon>
        <taxon>Cordycipitaceae</taxon>
        <taxon>Lecanicillium</taxon>
    </lineage>
</organism>
<keyword evidence="2" id="KW-1185">Reference proteome</keyword>
<name>A0ACC1QXB4_9HYPO</name>
<sequence length="106" mass="11882">MTIQPIESDAAFREVLKKNKAVLIDFFAVWCAPCKALAPLIEKYSNDVKYANIYFAQIDVEKLPDLSDELNIHAMPTLLLFKDGERASESVDPNAEALIQLIEKGL</sequence>
<accession>A0ACC1QXB4</accession>
<comment type="caution">
    <text evidence="1">The sequence shown here is derived from an EMBL/GenBank/DDBJ whole genome shotgun (WGS) entry which is preliminary data.</text>
</comment>
<dbReference type="EMBL" id="JANAKD010000397">
    <property type="protein sequence ID" value="KAJ3494260.1"/>
    <property type="molecule type" value="Genomic_DNA"/>
</dbReference>
<protein>
    <submittedName>
        <fullName evidence="1">Uncharacterized protein</fullName>
    </submittedName>
</protein>
<evidence type="ECO:0000313" key="1">
    <source>
        <dbReference type="EMBL" id="KAJ3494260.1"/>
    </source>
</evidence>
<gene>
    <name evidence="1" type="ORF">NLG97_g4197</name>
</gene>
<evidence type="ECO:0000313" key="2">
    <source>
        <dbReference type="Proteomes" id="UP001148737"/>
    </source>
</evidence>